<dbReference type="PANTHER" id="PTHR11010:SF96">
    <property type="entry name" value="LYSOSOMAL PRO-X CARBOXYPEPTIDASE-LIKE ISOFORM X1"/>
    <property type="match status" value="1"/>
</dbReference>
<protein>
    <recommendedName>
        <fullName evidence="8">Lysosomal Pro-X carboxypeptidase</fullName>
    </recommendedName>
</protein>
<evidence type="ECO:0008006" key="8">
    <source>
        <dbReference type="Google" id="ProtNLM"/>
    </source>
</evidence>
<dbReference type="InterPro" id="IPR029058">
    <property type="entry name" value="AB_hydrolase_fold"/>
</dbReference>
<dbReference type="EMBL" id="JAAARO010000007">
    <property type="protein sequence ID" value="KAF5744674.1"/>
    <property type="molecule type" value="Genomic_DNA"/>
</dbReference>
<dbReference type="Proteomes" id="UP000593562">
    <property type="component" value="Unassembled WGS sequence"/>
</dbReference>
<dbReference type="GO" id="GO:0070008">
    <property type="term" value="F:serine-type exopeptidase activity"/>
    <property type="evidence" value="ECO:0007669"/>
    <property type="project" value="InterPro"/>
</dbReference>
<comment type="similarity">
    <text evidence="1">Belongs to the peptidase S28 family.</text>
</comment>
<evidence type="ECO:0000256" key="5">
    <source>
        <dbReference type="ARBA" id="ARBA00023180"/>
    </source>
</evidence>
<gene>
    <name evidence="6" type="ORF">HS088_TW07G00251</name>
</gene>
<name>A0A7J7DEG0_TRIWF</name>
<comment type="caution">
    <text evidence="6">The sequence shown here is derived from an EMBL/GenBank/DDBJ whole genome shotgun (WGS) entry which is preliminary data.</text>
</comment>
<dbReference type="GO" id="GO:0006508">
    <property type="term" value="P:proteolysis"/>
    <property type="evidence" value="ECO:0007669"/>
    <property type="project" value="UniProtKB-KW"/>
</dbReference>
<evidence type="ECO:0000256" key="4">
    <source>
        <dbReference type="ARBA" id="ARBA00022801"/>
    </source>
</evidence>
<sequence>MCQVTRSGEVARATTKNRTGQNSWKHRCLESVEEFIAYIRTTGQRNMNKGGTQFIPTWIRLRIRRQKERWRQTRWNFQVEKITTSLAVLASWFRLKYPHIALGALASSAPILYFDDITPQNAFALVVSNDFKEVSRDCYETIKQSWSKINEIAATPNGLSLLSKRFKTCRDLRHSSELKSYLSIVYTNAAKDSWPRVKMICQKIDETPTKDDILDKIYATVVAVSGEAKCYVNPPQSDSYSSKAWNWQRCSEVVMPRGYGDETMFEAAPYNENNFINMCKRRYGVGARPRWVTTYYGGHDIKLILKRFGSNIIFSNGLKDPFSAGGVLKDISDTIRVVKADYGTHCQDLLPIKDTDPDWLVAMRKEEFQIIKQWIDQYYEDLKSYNQVVTKKEKNI</sequence>
<proteinExistence type="inferred from homology"/>
<keyword evidence="5" id="KW-0325">Glycoprotein</keyword>
<evidence type="ECO:0000256" key="3">
    <source>
        <dbReference type="ARBA" id="ARBA00022729"/>
    </source>
</evidence>
<evidence type="ECO:0000256" key="2">
    <source>
        <dbReference type="ARBA" id="ARBA00022670"/>
    </source>
</evidence>
<keyword evidence="4" id="KW-0378">Hydrolase</keyword>
<dbReference type="AlphaFoldDB" id="A0A7J7DEG0"/>
<keyword evidence="7" id="KW-1185">Reference proteome</keyword>
<dbReference type="GO" id="GO:0008239">
    <property type="term" value="F:dipeptidyl-peptidase activity"/>
    <property type="evidence" value="ECO:0007669"/>
    <property type="project" value="TreeGrafter"/>
</dbReference>
<organism evidence="6 7">
    <name type="scientific">Tripterygium wilfordii</name>
    <name type="common">Thunder God vine</name>
    <dbReference type="NCBI Taxonomy" id="458696"/>
    <lineage>
        <taxon>Eukaryota</taxon>
        <taxon>Viridiplantae</taxon>
        <taxon>Streptophyta</taxon>
        <taxon>Embryophyta</taxon>
        <taxon>Tracheophyta</taxon>
        <taxon>Spermatophyta</taxon>
        <taxon>Magnoliopsida</taxon>
        <taxon>eudicotyledons</taxon>
        <taxon>Gunneridae</taxon>
        <taxon>Pentapetalae</taxon>
        <taxon>rosids</taxon>
        <taxon>fabids</taxon>
        <taxon>Celastrales</taxon>
        <taxon>Celastraceae</taxon>
        <taxon>Tripterygium</taxon>
    </lineage>
</organism>
<dbReference type="Gene3D" id="3.40.50.1820">
    <property type="entry name" value="alpha/beta hydrolase"/>
    <property type="match status" value="2"/>
</dbReference>
<evidence type="ECO:0000313" key="7">
    <source>
        <dbReference type="Proteomes" id="UP000593562"/>
    </source>
</evidence>
<keyword evidence="3" id="KW-0732">Signal</keyword>
<evidence type="ECO:0000256" key="1">
    <source>
        <dbReference type="ARBA" id="ARBA00011079"/>
    </source>
</evidence>
<dbReference type="Pfam" id="PF05577">
    <property type="entry name" value="Peptidase_S28"/>
    <property type="match status" value="1"/>
</dbReference>
<dbReference type="InParanoid" id="A0A7J7DEG0"/>
<reference evidence="6 7" key="1">
    <citation type="journal article" date="2020" name="Nat. Commun.">
        <title>Genome of Tripterygium wilfordii and identification of cytochrome P450 involved in triptolide biosynthesis.</title>
        <authorList>
            <person name="Tu L."/>
            <person name="Su P."/>
            <person name="Zhang Z."/>
            <person name="Gao L."/>
            <person name="Wang J."/>
            <person name="Hu T."/>
            <person name="Zhou J."/>
            <person name="Zhang Y."/>
            <person name="Zhao Y."/>
            <person name="Liu Y."/>
            <person name="Song Y."/>
            <person name="Tong Y."/>
            <person name="Lu Y."/>
            <person name="Yang J."/>
            <person name="Xu C."/>
            <person name="Jia M."/>
            <person name="Peters R.J."/>
            <person name="Huang L."/>
            <person name="Gao W."/>
        </authorList>
    </citation>
    <scope>NUCLEOTIDE SEQUENCE [LARGE SCALE GENOMIC DNA]</scope>
    <source>
        <strain evidence="7">cv. XIE 37</strain>
        <tissue evidence="6">Leaf</tissue>
    </source>
</reference>
<accession>A0A7J7DEG0</accession>
<dbReference type="InterPro" id="IPR008758">
    <property type="entry name" value="Peptidase_S28"/>
</dbReference>
<keyword evidence="2" id="KW-0645">Protease</keyword>
<dbReference type="PANTHER" id="PTHR11010">
    <property type="entry name" value="PROTEASE S28 PRO-X CARBOXYPEPTIDASE-RELATED"/>
    <property type="match status" value="1"/>
</dbReference>
<evidence type="ECO:0000313" key="6">
    <source>
        <dbReference type="EMBL" id="KAF5744674.1"/>
    </source>
</evidence>